<dbReference type="GO" id="GO:0045814">
    <property type="term" value="P:negative regulation of gene expression, epigenetic"/>
    <property type="evidence" value="ECO:0007669"/>
    <property type="project" value="TreeGrafter"/>
</dbReference>
<feature type="region of interest" description="Disordered" evidence="14">
    <location>
        <begin position="645"/>
        <end position="700"/>
    </location>
</feature>
<evidence type="ECO:0000256" key="4">
    <source>
        <dbReference type="ARBA" id="ARBA00022771"/>
    </source>
</evidence>
<dbReference type="InterPro" id="IPR013083">
    <property type="entry name" value="Znf_RING/FYVE/PHD"/>
</dbReference>
<evidence type="ECO:0000256" key="12">
    <source>
        <dbReference type="PROSITE-ProRule" id="PRU00146"/>
    </source>
</evidence>
<feature type="compositionally biased region" description="Basic and acidic residues" evidence="14">
    <location>
        <begin position="92"/>
        <end position="123"/>
    </location>
</feature>
<comment type="similarity">
    <text evidence="2">Belongs to the PHD-associated homeobox family.</text>
</comment>
<dbReference type="FunFam" id="3.30.40.10:FF:000650">
    <property type="entry name" value="Homeobox protein HAT3.1"/>
    <property type="match status" value="1"/>
</dbReference>
<keyword evidence="7 11" id="KW-0238">DNA-binding</keyword>
<dbReference type="EnsemblPlants" id="AUR62028683-RA">
    <property type="protein sequence ID" value="AUR62028683-RA:cds"/>
    <property type="gene ID" value="AUR62028683"/>
</dbReference>
<evidence type="ECO:0000256" key="5">
    <source>
        <dbReference type="ARBA" id="ARBA00022833"/>
    </source>
</evidence>
<evidence type="ECO:0000256" key="6">
    <source>
        <dbReference type="ARBA" id="ARBA00023015"/>
    </source>
</evidence>
<dbReference type="Gene3D" id="1.10.10.60">
    <property type="entry name" value="Homeodomain-like"/>
    <property type="match status" value="1"/>
</dbReference>
<dbReference type="GO" id="GO:0003682">
    <property type="term" value="F:chromatin binding"/>
    <property type="evidence" value="ECO:0007669"/>
    <property type="project" value="TreeGrafter"/>
</dbReference>
<keyword evidence="9" id="KW-0804">Transcription</keyword>
<keyword evidence="6" id="KW-0805">Transcription regulation</keyword>
<evidence type="ECO:0008006" key="19">
    <source>
        <dbReference type="Google" id="ProtNLM"/>
    </source>
</evidence>
<feature type="compositionally biased region" description="Polar residues" evidence="14">
    <location>
        <begin position="800"/>
        <end position="810"/>
    </location>
</feature>
<feature type="compositionally biased region" description="Acidic residues" evidence="14">
    <location>
        <begin position="497"/>
        <end position="514"/>
    </location>
</feature>
<keyword evidence="5" id="KW-0862">Zinc</keyword>
<reference evidence="17" key="1">
    <citation type="journal article" date="2017" name="Nature">
        <title>The genome of Chenopodium quinoa.</title>
        <authorList>
            <person name="Jarvis D.E."/>
            <person name="Ho Y.S."/>
            <person name="Lightfoot D.J."/>
            <person name="Schmoeckel S.M."/>
            <person name="Li B."/>
            <person name="Borm T.J.A."/>
            <person name="Ohyanagi H."/>
            <person name="Mineta K."/>
            <person name="Michell C.T."/>
            <person name="Saber N."/>
            <person name="Kharbatia N.M."/>
            <person name="Rupper R.R."/>
            <person name="Sharp A.R."/>
            <person name="Dally N."/>
            <person name="Boughton B.A."/>
            <person name="Woo Y.H."/>
            <person name="Gao G."/>
            <person name="Schijlen E.G.W.M."/>
            <person name="Guo X."/>
            <person name="Momin A.A."/>
            <person name="Negrao S."/>
            <person name="Al-Babili S."/>
            <person name="Gehring C."/>
            <person name="Roessner U."/>
            <person name="Jung C."/>
            <person name="Murphy K."/>
            <person name="Arold S.T."/>
            <person name="Gojobori T."/>
            <person name="van der Linden C.G."/>
            <person name="van Loo E.N."/>
            <person name="Jellen E.N."/>
            <person name="Maughan P.J."/>
            <person name="Tester M."/>
        </authorList>
    </citation>
    <scope>NUCLEOTIDE SEQUENCE [LARGE SCALE GENOMIC DNA]</scope>
    <source>
        <strain evidence="17">cv. PI 614886</strain>
    </source>
</reference>
<proteinExistence type="inferred from homology"/>
<dbReference type="Pfam" id="PF00046">
    <property type="entry name" value="Homeodomain"/>
    <property type="match status" value="1"/>
</dbReference>
<dbReference type="SUPFAM" id="SSF46689">
    <property type="entry name" value="Homeodomain-like"/>
    <property type="match status" value="1"/>
</dbReference>
<feature type="compositionally biased region" description="Basic and acidic residues" evidence="14">
    <location>
        <begin position="130"/>
        <end position="142"/>
    </location>
</feature>
<keyword evidence="10 11" id="KW-0539">Nucleus</keyword>
<evidence type="ECO:0000256" key="10">
    <source>
        <dbReference type="ARBA" id="ARBA00023242"/>
    </source>
</evidence>
<dbReference type="InterPro" id="IPR011011">
    <property type="entry name" value="Znf_FYVE_PHD"/>
</dbReference>
<protein>
    <recommendedName>
        <fullName evidence="19">Pathogenesis-related homeodomain protein</fullName>
    </recommendedName>
</protein>
<dbReference type="GO" id="GO:0005634">
    <property type="term" value="C:nucleus"/>
    <property type="evidence" value="ECO:0007669"/>
    <property type="project" value="UniProtKB-SubCell"/>
</dbReference>
<dbReference type="PANTHER" id="PTHR12628">
    <property type="entry name" value="POLYCOMB-LIKE TRANSCRIPTION FACTOR"/>
    <property type="match status" value="1"/>
</dbReference>
<feature type="region of interest" description="Disordered" evidence="14">
    <location>
        <begin position="233"/>
        <end position="305"/>
    </location>
</feature>
<evidence type="ECO:0000256" key="14">
    <source>
        <dbReference type="SAM" id="MobiDB-lite"/>
    </source>
</evidence>
<dbReference type="Gene3D" id="3.30.40.10">
    <property type="entry name" value="Zinc/RING finger domain, C3HC4 (zinc finger)"/>
    <property type="match status" value="1"/>
</dbReference>
<dbReference type="PANTHER" id="PTHR12628:SF13">
    <property type="entry name" value="HOMEOBOX PROTEIN HAT3.1"/>
    <property type="match status" value="1"/>
</dbReference>
<evidence type="ECO:0000256" key="1">
    <source>
        <dbReference type="ARBA" id="ARBA00004123"/>
    </source>
</evidence>
<evidence type="ECO:0000313" key="18">
    <source>
        <dbReference type="Proteomes" id="UP000596660"/>
    </source>
</evidence>
<feature type="compositionally biased region" description="Basic residues" evidence="14">
    <location>
        <begin position="287"/>
        <end position="296"/>
    </location>
</feature>
<keyword evidence="18" id="KW-1185">Reference proteome</keyword>
<evidence type="ECO:0000259" key="16">
    <source>
        <dbReference type="PROSITE" id="PS50071"/>
    </source>
</evidence>
<dbReference type="AlphaFoldDB" id="A0A803MFT9"/>
<evidence type="ECO:0000256" key="2">
    <source>
        <dbReference type="ARBA" id="ARBA00007427"/>
    </source>
</evidence>
<dbReference type="GO" id="GO:0003677">
    <property type="term" value="F:DNA binding"/>
    <property type="evidence" value="ECO:0007669"/>
    <property type="project" value="UniProtKB-UniRule"/>
</dbReference>
<dbReference type="SUPFAM" id="SSF57903">
    <property type="entry name" value="FYVE/PHD zinc finger"/>
    <property type="match status" value="1"/>
</dbReference>
<feature type="compositionally biased region" description="Basic residues" evidence="14">
    <location>
        <begin position="850"/>
        <end position="859"/>
    </location>
</feature>
<dbReference type="Gramene" id="AUR62028683-RA">
    <property type="protein sequence ID" value="AUR62028683-RA:cds"/>
    <property type="gene ID" value="AUR62028683"/>
</dbReference>
<organism evidence="17 18">
    <name type="scientific">Chenopodium quinoa</name>
    <name type="common">Quinoa</name>
    <dbReference type="NCBI Taxonomy" id="63459"/>
    <lineage>
        <taxon>Eukaryota</taxon>
        <taxon>Viridiplantae</taxon>
        <taxon>Streptophyta</taxon>
        <taxon>Embryophyta</taxon>
        <taxon>Tracheophyta</taxon>
        <taxon>Spermatophyta</taxon>
        <taxon>Magnoliopsida</taxon>
        <taxon>eudicotyledons</taxon>
        <taxon>Gunneridae</taxon>
        <taxon>Pentapetalae</taxon>
        <taxon>Caryophyllales</taxon>
        <taxon>Chenopodiaceae</taxon>
        <taxon>Chenopodioideae</taxon>
        <taxon>Atripliceae</taxon>
        <taxon>Chenopodium</taxon>
    </lineage>
</organism>
<feature type="compositionally biased region" description="Basic and acidic residues" evidence="14">
    <location>
        <begin position="259"/>
        <end position="275"/>
    </location>
</feature>
<feature type="region of interest" description="Disordered" evidence="14">
    <location>
        <begin position="800"/>
        <end position="859"/>
    </location>
</feature>
<feature type="DNA-binding region" description="Homeobox" evidence="11">
    <location>
        <begin position="693"/>
        <end position="752"/>
    </location>
</feature>
<dbReference type="CDD" id="cd00086">
    <property type="entry name" value="homeodomain"/>
    <property type="match status" value="1"/>
</dbReference>
<accession>A0A803MFT9</accession>
<comment type="subcellular location">
    <subcellularLocation>
        <location evidence="1 11 13">Nucleus</location>
    </subcellularLocation>
</comment>
<evidence type="ECO:0000256" key="7">
    <source>
        <dbReference type="ARBA" id="ARBA00023125"/>
    </source>
</evidence>
<evidence type="ECO:0000256" key="8">
    <source>
        <dbReference type="ARBA" id="ARBA00023155"/>
    </source>
</evidence>
<feature type="region of interest" description="Disordered" evidence="14">
    <location>
        <begin position="188"/>
        <end position="215"/>
    </location>
</feature>
<dbReference type="PROSITE" id="PS50071">
    <property type="entry name" value="HOMEOBOX_2"/>
    <property type="match status" value="1"/>
</dbReference>
<evidence type="ECO:0000256" key="3">
    <source>
        <dbReference type="ARBA" id="ARBA00022723"/>
    </source>
</evidence>
<evidence type="ECO:0000256" key="11">
    <source>
        <dbReference type="PROSITE-ProRule" id="PRU00108"/>
    </source>
</evidence>
<feature type="region of interest" description="Disordered" evidence="14">
    <location>
        <begin position="491"/>
        <end position="627"/>
    </location>
</feature>
<keyword evidence="4 12" id="KW-0863">Zinc-finger</keyword>
<dbReference type="SMART" id="SM00249">
    <property type="entry name" value="PHD"/>
    <property type="match status" value="1"/>
</dbReference>
<feature type="region of interest" description="Disordered" evidence="14">
    <location>
        <begin position="90"/>
        <end position="144"/>
    </location>
</feature>
<feature type="compositionally biased region" description="Low complexity" evidence="14">
    <location>
        <begin position="579"/>
        <end position="588"/>
    </location>
</feature>
<evidence type="ECO:0000256" key="13">
    <source>
        <dbReference type="RuleBase" id="RU000682"/>
    </source>
</evidence>
<dbReference type="CDD" id="cd15504">
    <property type="entry name" value="PHD_PRHA_like"/>
    <property type="match status" value="1"/>
</dbReference>
<dbReference type="InterPro" id="IPR019786">
    <property type="entry name" value="Zinc_finger_PHD-type_CS"/>
</dbReference>
<dbReference type="PROSITE" id="PS01359">
    <property type="entry name" value="ZF_PHD_1"/>
    <property type="match status" value="1"/>
</dbReference>
<dbReference type="InterPro" id="IPR019787">
    <property type="entry name" value="Znf_PHD-finger"/>
</dbReference>
<dbReference type="InterPro" id="IPR045876">
    <property type="entry name" value="PRHA-like_PHD-finger"/>
</dbReference>
<name>A0A803MFT9_CHEQI</name>
<evidence type="ECO:0000313" key="17">
    <source>
        <dbReference type="EnsemblPlants" id="AUR62028683-RA:cds"/>
    </source>
</evidence>
<dbReference type="SMART" id="SM00389">
    <property type="entry name" value="HOX"/>
    <property type="match status" value="1"/>
</dbReference>
<dbReference type="InterPro" id="IPR001965">
    <property type="entry name" value="Znf_PHD"/>
</dbReference>
<dbReference type="Proteomes" id="UP000596660">
    <property type="component" value="Unplaced"/>
</dbReference>
<dbReference type="Pfam" id="PF00628">
    <property type="entry name" value="PHD"/>
    <property type="match status" value="1"/>
</dbReference>
<dbReference type="InterPro" id="IPR001356">
    <property type="entry name" value="HD"/>
</dbReference>
<feature type="domain" description="PHD-type" evidence="15">
    <location>
        <begin position="394"/>
        <end position="451"/>
    </location>
</feature>
<dbReference type="PROSITE" id="PS50016">
    <property type="entry name" value="ZF_PHD_2"/>
    <property type="match status" value="1"/>
</dbReference>
<keyword evidence="8 11" id="KW-0371">Homeobox</keyword>
<evidence type="ECO:0000256" key="9">
    <source>
        <dbReference type="ARBA" id="ARBA00023163"/>
    </source>
</evidence>
<dbReference type="InterPro" id="IPR009057">
    <property type="entry name" value="Homeodomain-like_sf"/>
</dbReference>
<feature type="domain" description="Homeobox" evidence="16">
    <location>
        <begin position="691"/>
        <end position="751"/>
    </location>
</feature>
<evidence type="ECO:0000259" key="15">
    <source>
        <dbReference type="PROSITE" id="PS50016"/>
    </source>
</evidence>
<reference evidence="17" key="2">
    <citation type="submission" date="2021-03" db="UniProtKB">
        <authorList>
            <consortium name="EnsemblPlants"/>
        </authorList>
    </citation>
    <scope>IDENTIFICATION</scope>
</reference>
<sequence length="859" mass="93328">MAEFTSSGKFGNASIPKQMIEEKQVFSYQSSINEPIMAELQMGNQNDTIAKEKPVVELSKNEVGSIGNQLGEPVQMNNVVSDKIPLEGVDVSLRDENESENQREGGRESVKCEQPGLKERDDSEAGPDSVKAEQNAESKDDTNVLFEMEGVQISLAEDEENLISDMLKSSGKTEQNECDACDAEVIPNAQTTPPGVACDTEVIPNAQTTPSPEKAGDKVRIVVLAAPAYDATEKPIRGRRPKAVVASEKKTSRQLSAASKRDLRSRSNENTKDPEPSINLETTKGSTGRRGRKKGKGKDGKSDDAFSKMRKHLRYLLHRIHYEQNLLDAYSSEGWRGQSIEKLRPEKELQRAKADINRSKLKIRDLFQRLDSMLAEGKFPETLYDADGLIDSEDIFCAKCASKDLSPGNDIILCDGICERGFHQYCLDPPLLTEEIPPGDEGWLCPACDCKLDCVDLLNDSQGTRLAIENKWEKVFPEAVSAMVSKELDDVMGLPSDDSEDNEYNPDGTDDDANAEGNESSSAKSDSDESEDDDFSSVSEDLGPKRGAEQNLGLPSDDSEDDDFNPDAANVNEGVEPESSSSDFTSASEDLGAAIGDDGTSDINEPSLPLDLEQDLGESSPLTSKRCVQRLDYKKLYDVISNMGASASADGTCGSGASQRRGRPKVNRQAANGSPVPLQESPRKKSPGGSSKKRPPYNRLGEAVTKRLYEAFKENQYPDRQAKEKLANELGLTAYKVDKWFGNARWSLHHHPSRVEASMTRVVSNSSSPHSVACIGGESALADTNTAVPECGTADTSTLDVASGKISSPPKSGMNVEGNQSMLETSKAEVSKEGTQNESLETAEASQGKLPRKRRKSGA</sequence>
<keyword evidence="3" id="KW-0479">Metal-binding</keyword>
<dbReference type="GO" id="GO:0008270">
    <property type="term" value="F:zinc ion binding"/>
    <property type="evidence" value="ECO:0007669"/>
    <property type="project" value="UniProtKB-KW"/>
</dbReference>